<sequence>MGRREEEAISNRRENVSRTRNDSQRQGATHDPLPFFVAPARKSPFSMQILAEALPQGMRIPSLAEYDGTGDPEDHLEKFLAKADLLDMSDAEYCKIFRTTLSGKVMAWSKKAYGITYSNFWKAVLEVPHLNHELLASILQQGLRRGRFRESIAEKPPTTLDELLKKPAKYIRIEEALKPKVDSSNKRKIREGERKDPRREGGGGEEFEEVESSRRREKGRENLPTAGVIGVVTGGPAGGDSAPARKALVRAASTPQEIDSCKEVIITGVLEEEITFSSNDLEKGVPLHNDALMISATVSNFWVKKVLVDTGSTTDILFFAAFSQMGIGVDMLTKVNSPLVGFNGSVVEPMGKMALPISIGTAPHRATRTLKFLVVDAPSFYNIIMGRPSLNSFRAVASTYHMKLKFPVYRGIGEEKGDRRTARECHANILKKKSKPPV</sequence>
<proteinExistence type="predicted"/>
<feature type="compositionally biased region" description="Basic and acidic residues" evidence="1">
    <location>
        <begin position="182"/>
        <end position="202"/>
    </location>
</feature>
<feature type="compositionally biased region" description="Basic and acidic residues" evidence="1">
    <location>
        <begin position="211"/>
        <end position="221"/>
    </location>
</feature>
<dbReference type="CDD" id="cd00303">
    <property type="entry name" value="retropepsin_like"/>
    <property type="match status" value="1"/>
</dbReference>
<dbReference type="PANTHER" id="PTHR33240">
    <property type="entry name" value="OS08G0508500 PROTEIN"/>
    <property type="match status" value="1"/>
</dbReference>
<accession>A0AAW2TB69</accession>
<comment type="caution">
    <text evidence="2">The sequence shown here is derived from an EMBL/GenBank/DDBJ whole genome shotgun (WGS) entry which is preliminary data.</text>
</comment>
<name>A0AAW2TB69_9LAMI</name>
<dbReference type="PANTHER" id="PTHR33240:SF15">
    <property type="entry name" value="GAG-PRO-LIKE PROTEIN"/>
    <property type="match status" value="1"/>
</dbReference>
<dbReference type="EMBL" id="JACGWN010000015">
    <property type="protein sequence ID" value="KAL0401689.1"/>
    <property type="molecule type" value="Genomic_DNA"/>
</dbReference>
<feature type="compositionally biased region" description="Basic and acidic residues" evidence="1">
    <location>
        <begin position="1"/>
        <end position="23"/>
    </location>
</feature>
<protein>
    <recommendedName>
        <fullName evidence="3">Retrotransposon gag domain-containing protein</fullName>
    </recommendedName>
</protein>
<dbReference type="AlphaFoldDB" id="A0AAW2TB69"/>
<evidence type="ECO:0000256" key="1">
    <source>
        <dbReference type="SAM" id="MobiDB-lite"/>
    </source>
</evidence>
<evidence type="ECO:0008006" key="3">
    <source>
        <dbReference type="Google" id="ProtNLM"/>
    </source>
</evidence>
<dbReference type="Gene3D" id="2.40.70.10">
    <property type="entry name" value="Acid Proteases"/>
    <property type="match status" value="1"/>
</dbReference>
<reference evidence="2" key="2">
    <citation type="journal article" date="2024" name="Plant">
        <title>Genomic evolution and insights into agronomic trait innovations of Sesamum species.</title>
        <authorList>
            <person name="Miao H."/>
            <person name="Wang L."/>
            <person name="Qu L."/>
            <person name="Liu H."/>
            <person name="Sun Y."/>
            <person name="Le M."/>
            <person name="Wang Q."/>
            <person name="Wei S."/>
            <person name="Zheng Y."/>
            <person name="Lin W."/>
            <person name="Duan Y."/>
            <person name="Cao H."/>
            <person name="Xiong S."/>
            <person name="Wang X."/>
            <person name="Wei L."/>
            <person name="Li C."/>
            <person name="Ma Q."/>
            <person name="Ju M."/>
            <person name="Zhao R."/>
            <person name="Li G."/>
            <person name="Mu C."/>
            <person name="Tian Q."/>
            <person name="Mei H."/>
            <person name="Zhang T."/>
            <person name="Gao T."/>
            <person name="Zhang H."/>
        </authorList>
    </citation>
    <scope>NUCLEOTIDE SEQUENCE</scope>
    <source>
        <strain evidence="2">KEN1</strain>
    </source>
</reference>
<dbReference type="InterPro" id="IPR021109">
    <property type="entry name" value="Peptidase_aspartic_dom_sf"/>
</dbReference>
<feature type="region of interest" description="Disordered" evidence="1">
    <location>
        <begin position="182"/>
        <end position="236"/>
    </location>
</feature>
<feature type="region of interest" description="Disordered" evidence="1">
    <location>
        <begin position="1"/>
        <end position="33"/>
    </location>
</feature>
<gene>
    <name evidence="2" type="ORF">Slati_4198800</name>
</gene>
<dbReference type="SUPFAM" id="SSF50630">
    <property type="entry name" value="Acid proteases"/>
    <property type="match status" value="1"/>
</dbReference>
<reference evidence="2" key="1">
    <citation type="submission" date="2020-06" db="EMBL/GenBank/DDBJ databases">
        <authorList>
            <person name="Li T."/>
            <person name="Hu X."/>
            <person name="Zhang T."/>
            <person name="Song X."/>
            <person name="Zhang H."/>
            <person name="Dai N."/>
            <person name="Sheng W."/>
            <person name="Hou X."/>
            <person name="Wei L."/>
        </authorList>
    </citation>
    <scope>NUCLEOTIDE SEQUENCE</scope>
    <source>
        <strain evidence="2">KEN1</strain>
        <tissue evidence="2">Leaf</tissue>
    </source>
</reference>
<organism evidence="2">
    <name type="scientific">Sesamum latifolium</name>
    <dbReference type="NCBI Taxonomy" id="2727402"/>
    <lineage>
        <taxon>Eukaryota</taxon>
        <taxon>Viridiplantae</taxon>
        <taxon>Streptophyta</taxon>
        <taxon>Embryophyta</taxon>
        <taxon>Tracheophyta</taxon>
        <taxon>Spermatophyta</taxon>
        <taxon>Magnoliopsida</taxon>
        <taxon>eudicotyledons</taxon>
        <taxon>Gunneridae</taxon>
        <taxon>Pentapetalae</taxon>
        <taxon>asterids</taxon>
        <taxon>lamiids</taxon>
        <taxon>Lamiales</taxon>
        <taxon>Pedaliaceae</taxon>
        <taxon>Sesamum</taxon>
    </lineage>
</organism>
<evidence type="ECO:0000313" key="2">
    <source>
        <dbReference type="EMBL" id="KAL0401689.1"/>
    </source>
</evidence>